<proteinExistence type="predicted"/>
<dbReference type="AlphaFoldDB" id="A0A0F8YUX8"/>
<name>A0A0F8YUX8_9ZZZZ</name>
<organism evidence="1">
    <name type="scientific">marine sediment metagenome</name>
    <dbReference type="NCBI Taxonomy" id="412755"/>
    <lineage>
        <taxon>unclassified sequences</taxon>
        <taxon>metagenomes</taxon>
        <taxon>ecological metagenomes</taxon>
    </lineage>
</organism>
<protein>
    <submittedName>
        <fullName evidence="1">Uncharacterized protein</fullName>
    </submittedName>
</protein>
<comment type="caution">
    <text evidence="1">The sequence shown here is derived from an EMBL/GenBank/DDBJ whole genome shotgun (WGS) entry which is preliminary data.</text>
</comment>
<reference evidence="1" key="1">
    <citation type="journal article" date="2015" name="Nature">
        <title>Complex archaea that bridge the gap between prokaryotes and eukaryotes.</title>
        <authorList>
            <person name="Spang A."/>
            <person name="Saw J.H."/>
            <person name="Jorgensen S.L."/>
            <person name="Zaremba-Niedzwiedzka K."/>
            <person name="Martijn J."/>
            <person name="Lind A.E."/>
            <person name="van Eijk R."/>
            <person name="Schleper C."/>
            <person name="Guy L."/>
            <person name="Ettema T.J."/>
        </authorList>
    </citation>
    <scope>NUCLEOTIDE SEQUENCE</scope>
</reference>
<gene>
    <name evidence="1" type="ORF">LCGC14_2852070</name>
</gene>
<sequence length="139" mass="14948">MPAWGRDLIRVRKTIVFLNSSTDVPVFDVTGRVLIIYLTAFCTDNIVEDGAVAGIVLGTVADRNVLITTINPSEIAVNEWWTGGASVTESIQMSNSQKDVLISANIILTITGGIDLDSGTIIFDVWYYPITDDGALVAA</sequence>
<dbReference type="EMBL" id="LAZR01054882">
    <property type="protein sequence ID" value="KKK77590.1"/>
    <property type="molecule type" value="Genomic_DNA"/>
</dbReference>
<evidence type="ECO:0000313" key="1">
    <source>
        <dbReference type="EMBL" id="KKK77590.1"/>
    </source>
</evidence>
<accession>A0A0F8YUX8</accession>